<sequence length="114" mass="11737">MTVPPPLPVREEAAGDPGLQVQRTVLSWYRTVATAAAATALGVHHAVTDRESGSGLAVAALTVCAVTIAVVGFQRRRRLPHRAHVSAGPYLALVSGAVALPATVAVIRTVARLG</sequence>
<dbReference type="EMBL" id="JAUTXY010000005">
    <property type="protein sequence ID" value="MEE2058588.1"/>
    <property type="molecule type" value="Genomic_DNA"/>
</dbReference>
<evidence type="ECO:0000256" key="4">
    <source>
        <dbReference type="ARBA" id="ARBA00023136"/>
    </source>
</evidence>
<evidence type="ECO:0000259" key="6">
    <source>
        <dbReference type="Pfam" id="PF02656"/>
    </source>
</evidence>
<evidence type="ECO:0000313" key="8">
    <source>
        <dbReference type="Proteomes" id="UP001336020"/>
    </source>
</evidence>
<evidence type="ECO:0000313" key="7">
    <source>
        <dbReference type="EMBL" id="MEE2058588.1"/>
    </source>
</evidence>
<dbReference type="InterPro" id="IPR003807">
    <property type="entry name" value="DUF202"/>
</dbReference>
<dbReference type="Proteomes" id="UP001336020">
    <property type="component" value="Unassembled WGS sequence"/>
</dbReference>
<dbReference type="Pfam" id="PF02656">
    <property type="entry name" value="DUF202"/>
    <property type="match status" value="1"/>
</dbReference>
<evidence type="ECO:0000256" key="1">
    <source>
        <dbReference type="ARBA" id="ARBA00004127"/>
    </source>
</evidence>
<proteinExistence type="predicted"/>
<keyword evidence="4 5" id="KW-0472">Membrane</keyword>
<dbReference type="RefSeq" id="WP_330133826.1">
    <property type="nucleotide sequence ID" value="NZ_JAUTXY010000005.1"/>
</dbReference>
<comment type="caution">
    <text evidence="7">The sequence shown here is derived from an EMBL/GenBank/DDBJ whole genome shotgun (WGS) entry which is preliminary data.</text>
</comment>
<evidence type="ECO:0000256" key="3">
    <source>
        <dbReference type="ARBA" id="ARBA00022989"/>
    </source>
</evidence>
<keyword evidence="2 5" id="KW-0812">Transmembrane</keyword>
<evidence type="ECO:0000256" key="2">
    <source>
        <dbReference type="ARBA" id="ARBA00022692"/>
    </source>
</evidence>
<gene>
    <name evidence="7" type="ORF">Q7514_13765</name>
</gene>
<feature type="domain" description="DUF202" evidence="6">
    <location>
        <begin position="16"/>
        <end position="78"/>
    </location>
</feature>
<evidence type="ECO:0000256" key="5">
    <source>
        <dbReference type="SAM" id="Phobius"/>
    </source>
</evidence>
<protein>
    <recommendedName>
        <fullName evidence="6">DUF202 domain-containing protein</fullName>
    </recommendedName>
</protein>
<keyword evidence="3 5" id="KW-1133">Transmembrane helix</keyword>
<feature type="transmembrane region" description="Helical" evidence="5">
    <location>
        <begin position="53"/>
        <end position="73"/>
    </location>
</feature>
<name>A0ABU7LAK7_9NOCA</name>
<feature type="transmembrane region" description="Helical" evidence="5">
    <location>
        <begin position="85"/>
        <end position="107"/>
    </location>
</feature>
<organism evidence="7 8">
    <name type="scientific">Rhodococcus artemisiae</name>
    <dbReference type="NCBI Taxonomy" id="714159"/>
    <lineage>
        <taxon>Bacteria</taxon>
        <taxon>Bacillati</taxon>
        <taxon>Actinomycetota</taxon>
        <taxon>Actinomycetes</taxon>
        <taxon>Mycobacteriales</taxon>
        <taxon>Nocardiaceae</taxon>
        <taxon>Rhodococcus</taxon>
    </lineage>
</organism>
<comment type="subcellular location">
    <subcellularLocation>
        <location evidence="1">Endomembrane system</location>
        <topology evidence="1">Multi-pass membrane protein</topology>
    </subcellularLocation>
</comment>
<reference evidence="7 8" key="1">
    <citation type="submission" date="2023-07" db="EMBL/GenBank/DDBJ databases">
        <authorList>
            <person name="Girao M."/>
            <person name="Carvalho M.F."/>
        </authorList>
    </citation>
    <scope>NUCLEOTIDE SEQUENCE [LARGE SCALE GENOMIC DNA]</scope>
    <source>
        <strain evidence="7 8">YIM65754</strain>
    </source>
</reference>
<accession>A0ABU7LAK7</accession>
<keyword evidence="8" id="KW-1185">Reference proteome</keyword>